<comment type="caution">
    <text evidence="2">The sequence shown here is derived from an EMBL/GenBank/DDBJ whole genome shotgun (WGS) entry which is preliminary data.</text>
</comment>
<reference evidence="2 3" key="1">
    <citation type="submission" date="2023-07" db="EMBL/GenBank/DDBJ databases">
        <title>Sorghum-associated microbial communities from plants grown in Nebraska, USA.</title>
        <authorList>
            <person name="Schachtman D."/>
        </authorList>
    </citation>
    <scope>NUCLEOTIDE SEQUENCE [LARGE SCALE GENOMIC DNA]</scope>
    <source>
        <strain evidence="2 3">DS1027</strain>
    </source>
</reference>
<name>A0ABU1MML8_9SPHN</name>
<keyword evidence="3" id="KW-1185">Reference proteome</keyword>
<dbReference type="Proteomes" id="UP001184150">
    <property type="component" value="Unassembled WGS sequence"/>
</dbReference>
<gene>
    <name evidence="2" type="ORF">J2792_002384</name>
</gene>
<dbReference type="RefSeq" id="WP_309805382.1">
    <property type="nucleotide sequence ID" value="NZ_JAVDRD010000005.1"/>
</dbReference>
<organism evidence="2 3">
    <name type="scientific">Novosphingobium capsulatum</name>
    <dbReference type="NCBI Taxonomy" id="13688"/>
    <lineage>
        <taxon>Bacteria</taxon>
        <taxon>Pseudomonadati</taxon>
        <taxon>Pseudomonadota</taxon>
        <taxon>Alphaproteobacteria</taxon>
        <taxon>Sphingomonadales</taxon>
        <taxon>Sphingomonadaceae</taxon>
        <taxon>Novosphingobium</taxon>
    </lineage>
</organism>
<proteinExistence type="predicted"/>
<evidence type="ECO:0000313" key="3">
    <source>
        <dbReference type="Proteomes" id="UP001184150"/>
    </source>
</evidence>
<keyword evidence="1" id="KW-1133">Transmembrane helix</keyword>
<evidence type="ECO:0008006" key="4">
    <source>
        <dbReference type="Google" id="ProtNLM"/>
    </source>
</evidence>
<evidence type="ECO:0000256" key="1">
    <source>
        <dbReference type="SAM" id="Phobius"/>
    </source>
</evidence>
<feature type="transmembrane region" description="Helical" evidence="1">
    <location>
        <begin position="21"/>
        <end position="41"/>
    </location>
</feature>
<protein>
    <recommendedName>
        <fullName evidence="4">ABC transporter permease</fullName>
    </recommendedName>
</protein>
<dbReference type="EMBL" id="JAVDRD010000005">
    <property type="protein sequence ID" value="MDR6511512.1"/>
    <property type="molecule type" value="Genomic_DNA"/>
</dbReference>
<keyword evidence="1" id="KW-0812">Transmembrane</keyword>
<evidence type="ECO:0000313" key="2">
    <source>
        <dbReference type="EMBL" id="MDR6511512.1"/>
    </source>
</evidence>
<accession>A0ABU1MML8</accession>
<keyword evidence="1" id="KW-0472">Membrane</keyword>
<sequence length="43" mass="4364">MTIPTLLHTAGITRKRAALGVLQTCVFTALLLAVMAAGLIVGG</sequence>